<dbReference type="AlphaFoldDB" id="A0A7S2RQE3"/>
<feature type="region of interest" description="Disordered" evidence="1">
    <location>
        <begin position="938"/>
        <end position="964"/>
    </location>
</feature>
<evidence type="ECO:0000256" key="3">
    <source>
        <dbReference type="SAM" id="SignalP"/>
    </source>
</evidence>
<protein>
    <submittedName>
        <fullName evidence="4">Uncharacterized protein</fullName>
    </submittedName>
</protein>
<dbReference type="EMBL" id="HBHK01009524">
    <property type="protein sequence ID" value="CAD9677734.1"/>
    <property type="molecule type" value="Transcribed_RNA"/>
</dbReference>
<keyword evidence="2" id="KW-0812">Transmembrane</keyword>
<evidence type="ECO:0000313" key="4">
    <source>
        <dbReference type="EMBL" id="CAD9677734.1"/>
    </source>
</evidence>
<evidence type="ECO:0000256" key="1">
    <source>
        <dbReference type="SAM" id="MobiDB-lite"/>
    </source>
</evidence>
<feature type="compositionally biased region" description="Polar residues" evidence="1">
    <location>
        <begin position="938"/>
        <end position="949"/>
    </location>
</feature>
<feature type="transmembrane region" description="Helical" evidence="2">
    <location>
        <begin position="901"/>
        <end position="921"/>
    </location>
</feature>
<sequence length="964" mass="108217">MMGAGIWWILCWLLCSLGPAVGDDAALAVSHPSVYAVWYEGQDVVIQWDSNTQKVRNHVELKIEIVKANAGKRDGFSVLVADRVGMQGRLKWKVPVNCLRDMGRFPCFEDGKRYLLRFTYLNTAKKLNDEHIHVGSSLLFPTGQNHNGFLIRPRRLLVFEPTPLSPALTHKGLYLSFDAGGTIYLSWRTEFVPVDHNVSVYLHSPFKTVPRTKLLADAAGSGGSVAVALPKDLPTGDGYKLVFETSSLDAISTTKREFSGISLGSRLVAGTQEFRVIGPQVRFLKPDPFNNNFALGENIKVQWVVPNVDMENTNFPLSFRLVSCDRRNQIEVFMFDSNGMQGTEQLVDWQIPAKEDLFPSRCWRIEARFRGFRAGLSSKLFISGYSAVLLSPFPETLSSITSQHNTSAPVFMGTLPIRWIWHDASGEIRYASVFLRGQSDDHRVWLPIMENISLAKYPNNEVFIDWKFPRKTVLPLHGVALQVVVIPHIKSIHRPGKRTHLWALSCPFFLIVDTHSAGVKTYVHRALTFRRDSLKLEFGKNEQSISLQRRWAVGREVRLPNAIRESSMGKSYLLYYAKLSFNSTHGTTIFHVKAKAGEKWVVPADIEPSSFGLLMCVDKLDQTRVLGVSPPVWITFGNAIKIEEFTRSYNPGEAVKIYWLYHRLHKTPGQTKIALGVIGDPSAGEQNIGEISKSNSQRGILHWVIPCSVVGGKYDIYEKGKGSLSLATITVVPVTSLVTSPIYMDVWGLGSIVKVSWIYRENDKCVRDKGPSRDKLDIVLFWGKARDSEQFVLFDELHEKYSQEGSHSVTIRLPSTSLSEGSDYRVRIRLGGGVIILSEPFNIYQAPREQYVTNDPLHKQIDIPVLMGDVDDTGPDNSASGSSSPVSQSALEVVTAKSHRFIISLGIILLVTSACILTVTYRREIAFIFSSRSKLYQPQQQPRASGTRKNQVKKTQHLKRRKVN</sequence>
<keyword evidence="2" id="KW-1133">Transmembrane helix</keyword>
<organism evidence="4">
    <name type="scientific">Mucochytrium quahogii</name>
    <dbReference type="NCBI Taxonomy" id="96639"/>
    <lineage>
        <taxon>Eukaryota</taxon>
        <taxon>Sar</taxon>
        <taxon>Stramenopiles</taxon>
        <taxon>Bigyra</taxon>
        <taxon>Labyrinthulomycetes</taxon>
        <taxon>Thraustochytrida</taxon>
        <taxon>Thraustochytriidae</taxon>
        <taxon>Mucochytrium</taxon>
    </lineage>
</organism>
<feature type="chain" id="PRO_5031269612" evidence="3">
    <location>
        <begin position="23"/>
        <end position="964"/>
    </location>
</feature>
<accession>A0A7S2RQE3</accession>
<feature type="signal peptide" evidence="3">
    <location>
        <begin position="1"/>
        <end position="22"/>
    </location>
</feature>
<reference evidence="4" key="1">
    <citation type="submission" date="2021-01" db="EMBL/GenBank/DDBJ databases">
        <authorList>
            <person name="Corre E."/>
            <person name="Pelletier E."/>
            <person name="Niang G."/>
            <person name="Scheremetjew M."/>
            <person name="Finn R."/>
            <person name="Kale V."/>
            <person name="Holt S."/>
            <person name="Cochrane G."/>
            <person name="Meng A."/>
            <person name="Brown T."/>
            <person name="Cohen L."/>
        </authorList>
    </citation>
    <scope>NUCLEOTIDE SEQUENCE</scope>
    <source>
        <strain evidence="4">NY070348D</strain>
    </source>
</reference>
<keyword evidence="3" id="KW-0732">Signal</keyword>
<evidence type="ECO:0000256" key="2">
    <source>
        <dbReference type="SAM" id="Phobius"/>
    </source>
</evidence>
<feature type="compositionally biased region" description="Basic residues" evidence="1">
    <location>
        <begin position="950"/>
        <end position="964"/>
    </location>
</feature>
<keyword evidence="2" id="KW-0472">Membrane</keyword>
<proteinExistence type="predicted"/>
<gene>
    <name evidence="4" type="ORF">QSP1433_LOCUS5904</name>
</gene>
<name>A0A7S2RQE3_9STRA</name>